<protein>
    <recommendedName>
        <fullName evidence="4">Beta-amylase</fullName>
        <ecNumber evidence="4">3.2.1.2</ecNumber>
    </recommendedName>
</protein>
<comment type="similarity">
    <text evidence="1 4">Belongs to the glycosyl hydrolase 14 family.</text>
</comment>
<organism evidence="5 6">
    <name type="scientific">Malus domestica</name>
    <name type="common">Apple</name>
    <name type="synonym">Pyrus malus</name>
    <dbReference type="NCBI Taxonomy" id="3750"/>
    <lineage>
        <taxon>Eukaryota</taxon>
        <taxon>Viridiplantae</taxon>
        <taxon>Streptophyta</taxon>
        <taxon>Embryophyta</taxon>
        <taxon>Tracheophyta</taxon>
        <taxon>Spermatophyta</taxon>
        <taxon>Magnoliopsida</taxon>
        <taxon>eudicotyledons</taxon>
        <taxon>Gunneridae</taxon>
        <taxon>Pentapetalae</taxon>
        <taxon>rosids</taxon>
        <taxon>fabids</taxon>
        <taxon>Rosales</taxon>
        <taxon>Rosaceae</taxon>
        <taxon>Amygdaloideae</taxon>
        <taxon>Maleae</taxon>
        <taxon>Malus</taxon>
    </lineage>
</organism>
<evidence type="ECO:0000256" key="1">
    <source>
        <dbReference type="ARBA" id="ARBA00005652"/>
    </source>
</evidence>
<reference evidence="5 6" key="1">
    <citation type="submission" date="2018-10" db="EMBL/GenBank/DDBJ databases">
        <title>A high-quality apple genome assembly.</title>
        <authorList>
            <person name="Hu J."/>
        </authorList>
    </citation>
    <scope>NUCLEOTIDE SEQUENCE [LARGE SCALE GENOMIC DNA]</scope>
    <source>
        <strain evidence="6">cv. HFTH1</strain>
        <tissue evidence="5">Young leaf</tissue>
    </source>
</reference>
<evidence type="ECO:0000256" key="2">
    <source>
        <dbReference type="ARBA" id="ARBA00023277"/>
    </source>
</evidence>
<dbReference type="AlphaFoldDB" id="A0A498K7H5"/>
<dbReference type="PANTHER" id="PTHR31352">
    <property type="entry name" value="BETA-AMYLASE 1, CHLOROPLASTIC"/>
    <property type="match status" value="1"/>
</dbReference>
<evidence type="ECO:0000256" key="3">
    <source>
        <dbReference type="ARBA" id="ARBA00023326"/>
    </source>
</evidence>
<keyword evidence="6" id="KW-1185">Reference proteome</keyword>
<keyword evidence="2 4" id="KW-0119">Carbohydrate metabolism</keyword>
<dbReference type="STRING" id="3750.A0A498K7H5"/>
<accession>A0A498K7H5</accession>
<comment type="caution">
    <text evidence="5">The sequence shown here is derived from an EMBL/GenBank/DDBJ whole genome shotgun (WGS) entry which is preliminary data.</text>
</comment>
<evidence type="ECO:0000313" key="6">
    <source>
        <dbReference type="Proteomes" id="UP000290289"/>
    </source>
</evidence>
<comment type="catalytic activity">
    <reaction evidence="4">
        <text>Hydrolysis of (1-&gt;4)-alpha-D-glucosidic linkages in polysaccharides so as to remove successive maltose units from the non-reducing ends of the chains.</text>
        <dbReference type="EC" id="3.2.1.2"/>
    </reaction>
</comment>
<dbReference type="Gene3D" id="3.20.20.80">
    <property type="entry name" value="Glycosidases"/>
    <property type="match status" value="2"/>
</dbReference>
<keyword evidence="4" id="KW-0326">Glycosidase</keyword>
<name>A0A498K7H5_MALDO</name>
<dbReference type="EMBL" id="RDQH01000329">
    <property type="protein sequence ID" value="RXI03297.1"/>
    <property type="molecule type" value="Genomic_DNA"/>
</dbReference>
<dbReference type="EC" id="3.2.1.2" evidence="4"/>
<dbReference type="Proteomes" id="UP000290289">
    <property type="component" value="Chromosome 3"/>
</dbReference>
<dbReference type="Pfam" id="PF01373">
    <property type="entry name" value="Glyco_hydro_14"/>
    <property type="match status" value="2"/>
</dbReference>
<gene>
    <name evidence="5" type="ORF">DVH24_003949</name>
</gene>
<proteinExistence type="inferred from homology"/>
<dbReference type="InterPro" id="IPR001554">
    <property type="entry name" value="Glyco_hydro_14"/>
</dbReference>
<keyword evidence="3 4" id="KW-0624">Polysaccharide degradation</keyword>
<dbReference type="PANTHER" id="PTHR31352:SF37">
    <property type="entry name" value="INACTIVE BETA-AMYLASE 4, CHLOROPLASTIC"/>
    <property type="match status" value="1"/>
</dbReference>
<dbReference type="InterPro" id="IPR017853">
    <property type="entry name" value="GH"/>
</dbReference>
<evidence type="ECO:0000256" key="4">
    <source>
        <dbReference type="RuleBase" id="RU000509"/>
    </source>
</evidence>
<sequence length="209" mass="23792">MMPVDALCSDGTGRPRIRTLKALKLACVHGIAVEVWWGIVERFSPLAYDWSLYGELFKLIGDQNKHIYYWNQNEFSNDDYLTLGVDHVPLFCGRTALHCYEDFRSSFAKKFEFLIGTNKDCICIYFKEVIQGIIPYKILFGIKSQCCRNPSFSAVLGWLFFCKSSAENSVAVCVYSCWRVQQCGWCCVWLTDLCTVSCVCGIAACVAVW</sequence>
<dbReference type="GO" id="GO:0000272">
    <property type="term" value="P:polysaccharide catabolic process"/>
    <property type="evidence" value="ECO:0007669"/>
    <property type="project" value="UniProtKB-KW"/>
</dbReference>
<evidence type="ECO:0000313" key="5">
    <source>
        <dbReference type="EMBL" id="RXI03297.1"/>
    </source>
</evidence>
<dbReference type="SUPFAM" id="SSF51445">
    <property type="entry name" value="(Trans)glycosidases"/>
    <property type="match status" value="1"/>
</dbReference>
<dbReference type="GO" id="GO:0016161">
    <property type="term" value="F:beta-amylase activity"/>
    <property type="evidence" value="ECO:0007669"/>
    <property type="project" value="InterPro"/>
</dbReference>
<keyword evidence="4" id="KW-0378">Hydrolase</keyword>